<organism evidence="2 3">
    <name type="scientific">Sphaerisporangium krabiense</name>
    <dbReference type="NCBI Taxonomy" id="763782"/>
    <lineage>
        <taxon>Bacteria</taxon>
        <taxon>Bacillati</taxon>
        <taxon>Actinomycetota</taxon>
        <taxon>Actinomycetes</taxon>
        <taxon>Streptosporangiales</taxon>
        <taxon>Streptosporangiaceae</taxon>
        <taxon>Sphaerisporangium</taxon>
    </lineage>
</organism>
<feature type="compositionally biased region" description="Acidic residues" evidence="1">
    <location>
        <begin position="55"/>
        <end position="66"/>
    </location>
</feature>
<sequence length="66" mass="7283">MSKNARPDDEDVPLADRRAGQEDQHDVPDFAEESTASPTDPAGQPHTDPDRDVYGDDEGYEEPTRA</sequence>
<proteinExistence type="predicted"/>
<comment type="caution">
    <text evidence="2">The sequence shown here is derived from an EMBL/GenBank/DDBJ whole genome shotgun (WGS) entry which is preliminary data.</text>
</comment>
<accession>A0A7W8Z1X3</accession>
<keyword evidence="3" id="KW-1185">Reference proteome</keyword>
<dbReference type="EMBL" id="JACHBR010000001">
    <property type="protein sequence ID" value="MBB5625951.1"/>
    <property type="molecule type" value="Genomic_DNA"/>
</dbReference>
<gene>
    <name evidence="2" type="ORF">BJ981_001650</name>
</gene>
<protein>
    <submittedName>
        <fullName evidence="2">Uncharacterized protein</fullName>
    </submittedName>
</protein>
<name>A0A7W8Z1X3_9ACTN</name>
<feature type="region of interest" description="Disordered" evidence="1">
    <location>
        <begin position="1"/>
        <end position="66"/>
    </location>
</feature>
<reference evidence="2 3" key="1">
    <citation type="submission" date="2020-08" db="EMBL/GenBank/DDBJ databases">
        <title>Sequencing the genomes of 1000 actinobacteria strains.</title>
        <authorList>
            <person name="Klenk H.-P."/>
        </authorList>
    </citation>
    <scope>NUCLEOTIDE SEQUENCE [LARGE SCALE GENOMIC DNA]</scope>
    <source>
        <strain evidence="2 3">DSM 45790</strain>
    </source>
</reference>
<feature type="compositionally biased region" description="Basic and acidic residues" evidence="1">
    <location>
        <begin position="14"/>
        <end position="28"/>
    </location>
</feature>
<dbReference type="AlphaFoldDB" id="A0A7W8Z1X3"/>
<evidence type="ECO:0000313" key="2">
    <source>
        <dbReference type="EMBL" id="MBB5625951.1"/>
    </source>
</evidence>
<evidence type="ECO:0000313" key="3">
    <source>
        <dbReference type="Proteomes" id="UP000588112"/>
    </source>
</evidence>
<dbReference type="RefSeq" id="WP_184609533.1">
    <property type="nucleotide sequence ID" value="NZ_BOOS01000037.1"/>
</dbReference>
<evidence type="ECO:0000256" key="1">
    <source>
        <dbReference type="SAM" id="MobiDB-lite"/>
    </source>
</evidence>
<dbReference type="Proteomes" id="UP000588112">
    <property type="component" value="Unassembled WGS sequence"/>
</dbReference>